<protein>
    <recommendedName>
        <fullName evidence="2">Retrotransposon gag domain-containing protein</fullName>
    </recommendedName>
</protein>
<dbReference type="InterPro" id="IPR032567">
    <property type="entry name" value="RTL1-rel"/>
</dbReference>
<evidence type="ECO:0000313" key="3">
    <source>
        <dbReference type="EMBL" id="MBW0476314.1"/>
    </source>
</evidence>
<feature type="compositionally biased region" description="Polar residues" evidence="1">
    <location>
        <begin position="97"/>
        <end position="114"/>
    </location>
</feature>
<dbReference type="PANTHER" id="PTHR15503:SF22">
    <property type="entry name" value="TRANSPOSON TY3-I GAG POLYPROTEIN"/>
    <property type="match status" value="1"/>
</dbReference>
<dbReference type="OrthoDB" id="2447685at2759"/>
<evidence type="ECO:0000256" key="1">
    <source>
        <dbReference type="SAM" id="MobiDB-lite"/>
    </source>
</evidence>
<gene>
    <name evidence="3" type="ORF">O181_016029</name>
</gene>
<feature type="region of interest" description="Disordered" evidence="1">
    <location>
        <begin position="328"/>
        <end position="380"/>
    </location>
</feature>
<feature type="compositionally biased region" description="Basic and acidic residues" evidence="1">
    <location>
        <begin position="328"/>
        <end position="340"/>
    </location>
</feature>
<dbReference type="AlphaFoldDB" id="A0A9Q3C327"/>
<keyword evidence="4" id="KW-1185">Reference proteome</keyword>
<feature type="region of interest" description="Disordered" evidence="1">
    <location>
        <begin position="403"/>
        <end position="425"/>
    </location>
</feature>
<comment type="caution">
    <text evidence="3">The sequence shown here is derived from an EMBL/GenBank/DDBJ whole genome shotgun (WGS) entry which is preliminary data.</text>
</comment>
<feature type="domain" description="Retrotransposon gag" evidence="2">
    <location>
        <begin position="194"/>
        <end position="291"/>
    </location>
</feature>
<evidence type="ECO:0000313" key="4">
    <source>
        <dbReference type="Proteomes" id="UP000765509"/>
    </source>
</evidence>
<feature type="compositionally biased region" description="Basic and acidic residues" evidence="1">
    <location>
        <begin position="362"/>
        <end position="380"/>
    </location>
</feature>
<feature type="compositionally biased region" description="Polar residues" evidence="1">
    <location>
        <begin position="13"/>
        <end position="22"/>
    </location>
</feature>
<dbReference type="PANTHER" id="PTHR15503">
    <property type="entry name" value="LDOC1 RELATED"/>
    <property type="match status" value="1"/>
</dbReference>
<feature type="region of interest" description="Disordered" evidence="1">
    <location>
        <begin position="1"/>
        <end position="114"/>
    </location>
</feature>
<evidence type="ECO:0000259" key="2">
    <source>
        <dbReference type="Pfam" id="PF03732"/>
    </source>
</evidence>
<sequence>MPIQHSPPERQTRSQARTQAVLTPTPRAPLDGIPAVPQLRAKLDRGPILEGAAPSRKEGRGPRRSSSGEDGEEEEENFVEEEVYYGTEGVPAPVGESQGTEGPTLAQSNQPVSHQSEPSLLAIMQQMTQIMANLQAASSSEASRPPAFKTPSMKAPEFFDGTQPFKVRSFIQSCQLIFHNDLANFSQDRKKVLYATSFLIGRAAKWIEPYLSNLTNQDPNYLLNSWKLFESQLFTLFGDPNEVRKAEAELDSSRMKEGGHVSLYIADFRSLVSRIGDWGERALIHHFRRGLPSRILDQLASHPSRIDSLQDLMDITLELDTRYHERQNEKSYFQEKKPEASRSSYSNPQSSSSSSQKKKNFQKRDKPHSSLLNKDFKLMNSEKERRIKDGLCTYCGGKHSVESCLKRPQNKLTQPSGEFPSQGKA</sequence>
<accession>A0A9Q3C327</accession>
<feature type="compositionally biased region" description="Acidic residues" evidence="1">
    <location>
        <begin position="69"/>
        <end position="83"/>
    </location>
</feature>
<dbReference type="Proteomes" id="UP000765509">
    <property type="component" value="Unassembled WGS sequence"/>
</dbReference>
<organism evidence="3 4">
    <name type="scientific">Austropuccinia psidii MF-1</name>
    <dbReference type="NCBI Taxonomy" id="1389203"/>
    <lineage>
        <taxon>Eukaryota</taxon>
        <taxon>Fungi</taxon>
        <taxon>Dikarya</taxon>
        <taxon>Basidiomycota</taxon>
        <taxon>Pucciniomycotina</taxon>
        <taxon>Pucciniomycetes</taxon>
        <taxon>Pucciniales</taxon>
        <taxon>Sphaerophragmiaceae</taxon>
        <taxon>Austropuccinia</taxon>
    </lineage>
</organism>
<proteinExistence type="predicted"/>
<reference evidence="3" key="1">
    <citation type="submission" date="2021-03" db="EMBL/GenBank/DDBJ databases">
        <title>Draft genome sequence of rust myrtle Austropuccinia psidii MF-1, a brazilian biotype.</title>
        <authorList>
            <person name="Quecine M.C."/>
            <person name="Pachon D.M.R."/>
            <person name="Bonatelli M.L."/>
            <person name="Correr F.H."/>
            <person name="Franceschini L.M."/>
            <person name="Leite T.F."/>
            <person name="Margarido G.R.A."/>
            <person name="Almeida C.A."/>
            <person name="Ferrarezi J.A."/>
            <person name="Labate C.A."/>
        </authorList>
    </citation>
    <scope>NUCLEOTIDE SEQUENCE</scope>
    <source>
        <strain evidence="3">MF-1</strain>
    </source>
</reference>
<dbReference type="EMBL" id="AVOT02004423">
    <property type="protein sequence ID" value="MBW0476314.1"/>
    <property type="molecule type" value="Genomic_DNA"/>
</dbReference>
<name>A0A9Q3C327_9BASI</name>
<dbReference type="InterPro" id="IPR005162">
    <property type="entry name" value="Retrotrans_gag_dom"/>
</dbReference>
<feature type="compositionally biased region" description="Low complexity" evidence="1">
    <location>
        <begin position="341"/>
        <end position="355"/>
    </location>
</feature>
<dbReference type="Pfam" id="PF03732">
    <property type="entry name" value="Retrotrans_gag"/>
    <property type="match status" value="1"/>
</dbReference>